<keyword evidence="1 5" id="KW-0649">Protein kinase inhibitor</keyword>
<name>A0A1S3W321_VIGRR</name>
<accession>A0A1S3W321</accession>
<organism evidence="4 5">
    <name type="scientific">Vigna radiata var. radiata</name>
    <name type="common">Mung bean</name>
    <name type="synonym">Phaseolus aureus</name>
    <dbReference type="NCBI Taxonomy" id="3916"/>
    <lineage>
        <taxon>Eukaryota</taxon>
        <taxon>Viridiplantae</taxon>
        <taxon>Streptophyta</taxon>
        <taxon>Embryophyta</taxon>
        <taxon>Tracheophyta</taxon>
        <taxon>Spermatophyta</taxon>
        <taxon>Magnoliopsida</taxon>
        <taxon>eudicotyledons</taxon>
        <taxon>Gunneridae</taxon>
        <taxon>Pentapetalae</taxon>
        <taxon>rosids</taxon>
        <taxon>fabids</taxon>
        <taxon>Fabales</taxon>
        <taxon>Fabaceae</taxon>
        <taxon>Papilionoideae</taxon>
        <taxon>50 kb inversion clade</taxon>
        <taxon>NPAAA clade</taxon>
        <taxon>indigoferoid/millettioid clade</taxon>
        <taxon>Phaseoleae</taxon>
        <taxon>Vigna</taxon>
    </lineage>
</organism>
<evidence type="ECO:0000256" key="3">
    <source>
        <dbReference type="SAM" id="MobiDB-lite"/>
    </source>
</evidence>
<dbReference type="GO" id="GO:0004860">
    <property type="term" value="F:protein kinase inhibitor activity"/>
    <property type="evidence" value="ECO:0007669"/>
    <property type="project" value="UniProtKB-KW"/>
</dbReference>
<keyword evidence="4" id="KW-1185">Reference proteome</keyword>
<dbReference type="KEGG" id="vra:106780766"/>
<dbReference type="PANTHER" id="PTHR33142">
    <property type="entry name" value="CYCLIN-DEPENDENT PROTEIN KINASE INHIBITOR SMR13"/>
    <property type="match status" value="1"/>
</dbReference>
<gene>
    <name evidence="5" type="primary">LOC106780766</name>
</gene>
<evidence type="ECO:0000256" key="1">
    <source>
        <dbReference type="ARBA" id="ARBA00023013"/>
    </source>
</evidence>
<dbReference type="AlphaFoldDB" id="A0A1S3W321"/>
<proteinExistence type="predicted"/>
<dbReference type="InterPro" id="IPR040389">
    <property type="entry name" value="SMR"/>
</dbReference>
<dbReference type="OrthoDB" id="1302889at2759"/>
<evidence type="ECO:0000313" key="5">
    <source>
        <dbReference type="RefSeq" id="XP_014524559.1"/>
    </source>
</evidence>
<feature type="region of interest" description="Disordered" evidence="3">
    <location>
        <begin position="39"/>
        <end position="80"/>
    </location>
</feature>
<dbReference type="RefSeq" id="XP_014524559.1">
    <property type="nucleotide sequence ID" value="XM_014669073.2"/>
</dbReference>
<evidence type="ECO:0000256" key="2">
    <source>
        <dbReference type="ARBA" id="ARBA00023306"/>
    </source>
</evidence>
<reference evidence="5" key="1">
    <citation type="submission" date="2025-08" db="UniProtKB">
        <authorList>
            <consortium name="RefSeq"/>
        </authorList>
    </citation>
    <scope>IDENTIFICATION</scope>
    <source>
        <tissue evidence="5">Leaf</tissue>
    </source>
</reference>
<dbReference type="Proteomes" id="UP000087766">
    <property type="component" value="Unplaced"/>
</dbReference>
<evidence type="ECO:0000313" key="4">
    <source>
        <dbReference type="Proteomes" id="UP000087766"/>
    </source>
</evidence>
<keyword evidence="2" id="KW-0131">Cell cycle</keyword>
<dbReference type="GO" id="GO:0032875">
    <property type="term" value="P:regulation of DNA endoreduplication"/>
    <property type="evidence" value="ECO:0007669"/>
    <property type="project" value="InterPro"/>
</dbReference>
<sequence length="124" mass="14201">MGFSEKAQIEGGFDSDTHRKWLIAGIALRPPLKPIYTVPLEKEEKEEDHTEEYSTTPTAVESKIPTPFTCPPPPRKPKPSFKCNYRDVVPDFFTPPDLETVFIRHVIDPTQEKIYEGKNLKNES</sequence>
<dbReference type="GeneID" id="106780766"/>
<feature type="compositionally biased region" description="Basic and acidic residues" evidence="3">
    <location>
        <begin position="40"/>
        <end position="52"/>
    </location>
</feature>
<protein>
    <submittedName>
        <fullName evidence="5">Cyclin-dependent protein kinase inhibitor SMR6</fullName>
    </submittedName>
</protein>
<dbReference type="PANTHER" id="PTHR33142:SF48">
    <property type="entry name" value="CYCLIN-DEPENDENT PROTEIN KINASE INHIBITOR SMR15"/>
    <property type="match status" value="1"/>
</dbReference>